<proteinExistence type="predicted"/>
<organism evidence="1 2">
    <name type="scientific">Sphaerodactylus townsendi</name>
    <dbReference type="NCBI Taxonomy" id="933632"/>
    <lineage>
        <taxon>Eukaryota</taxon>
        <taxon>Metazoa</taxon>
        <taxon>Chordata</taxon>
        <taxon>Craniata</taxon>
        <taxon>Vertebrata</taxon>
        <taxon>Euteleostomi</taxon>
        <taxon>Lepidosauria</taxon>
        <taxon>Squamata</taxon>
        <taxon>Bifurcata</taxon>
        <taxon>Gekkota</taxon>
        <taxon>Sphaerodactylidae</taxon>
        <taxon>Sphaerodactylus</taxon>
    </lineage>
</organism>
<protein>
    <submittedName>
        <fullName evidence="1">Uncharacterized protein</fullName>
    </submittedName>
</protein>
<gene>
    <name evidence="1" type="ORF">K3G42_019798</name>
</gene>
<evidence type="ECO:0000313" key="1">
    <source>
        <dbReference type="EMBL" id="KAH8016578.1"/>
    </source>
</evidence>
<dbReference type="EMBL" id="CM037614">
    <property type="protein sequence ID" value="KAH8016578.1"/>
    <property type="molecule type" value="Genomic_DNA"/>
</dbReference>
<comment type="caution">
    <text evidence="1">The sequence shown here is derived from an EMBL/GenBank/DDBJ whole genome shotgun (WGS) entry which is preliminary data.</text>
</comment>
<dbReference type="Proteomes" id="UP000827872">
    <property type="component" value="Linkage Group LG01"/>
</dbReference>
<name>A0ACB8GA61_9SAUR</name>
<sequence length="156" mass="17716">MDKKEKVPQKPLIARLQLQPEDTEVPHMVKGKFIMPEQTSNTEEDENPLPFSVEISPFLRTAVYKADSSRKNKRTTKEGKMGFEYILSKMHKEKAKQVVCQSSEMAGWDLRSSMDYSELTNKTGKKFSMIPSHDELSCTTDTSADISTVTEGKYNS</sequence>
<keyword evidence="2" id="KW-1185">Reference proteome</keyword>
<evidence type="ECO:0000313" key="2">
    <source>
        <dbReference type="Proteomes" id="UP000827872"/>
    </source>
</evidence>
<reference evidence="1" key="1">
    <citation type="submission" date="2021-08" db="EMBL/GenBank/DDBJ databases">
        <title>The first chromosome-level gecko genome reveals the dynamic sex chromosomes of Neotropical dwarf geckos (Sphaerodactylidae: Sphaerodactylus).</title>
        <authorList>
            <person name="Pinto B.J."/>
            <person name="Keating S.E."/>
            <person name="Gamble T."/>
        </authorList>
    </citation>
    <scope>NUCLEOTIDE SEQUENCE</scope>
    <source>
        <strain evidence="1">TG3544</strain>
    </source>
</reference>
<accession>A0ACB8GA61</accession>